<dbReference type="EMBL" id="FUYA01000010">
    <property type="protein sequence ID" value="SKA80547.1"/>
    <property type="molecule type" value="Genomic_DNA"/>
</dbReference>
<reference evidence="3 4" key="1">
    <citation type="submission" date="2017-02" db="EMBL/GenBank/DDBJ databases">
        <authorList>
            <person name="Peterson S.W."/>
        </authorList>
    </citation>
    <scope>NUCLEOTIDE SEQUENCE [LARGE SCALE GENOMIC DNA]</scope>
    <source>
        <strain evidence="3 4">DSM 18034</strain>
    </source>
</reference>
<evidence type="ECO:0000259" key="2">
    <source>
        <dbReference type="PROSITE" id="PS51176"/>
    </source>
</evidence>
<keyword evidence="1" id="KW-0560">Oxidoreductase</keyword>
<organism evidence="3 4">
    <name type="scientific">Desulfobaculum bizertense DSM 18034</name>
    <dbReference type="NCBI Taxonomy" id="1121442"/>
    <lineage>
        <taxon>Bacteria</taxon>
        <taxon>Pseudomonadati</taxon>
        <taxon>Thermodesulfobacteriota</taxon>
        <taxon>Desulfovibrionia</taxon>
        <taxon>Desulfovibrionales</taxon>
        <taxon>Desulfovibrionaceae</taxon>
        <taxon>Desulfobaculum</taxon>
    </lineage>
</organism>
<keyword evidence="4" id="KW-1185">Reference proteome</keyword>
<dbReference type="InterPro" id="IPR008927">
    <property type="entry name" value="6-PGluconate_DH-like_C_sf"/>
</dbReference>
<evidence type="ECO:0000256" key="1">
    <source>
        <dbReference type="ARBA" id="ARBA00023002"/>
    </source>
</evidence>
<dbReference type="InterPro" id="IPR046826">
    <property type="entry name" value="PDH_N"/>
</dbReference>
<dbReference type="SUPFAM" id="SSF48179">
    <property type="entry name" value="6-phosphogluconate dehydrogenase C-terminal domain-like"/>
    <property type="match status" value="1"/>
</dbReference>
<sequence>MTAEKQIQRVLIVGSTGKMGRLFMQRAQEAGLEVRGVDRPLTPESVAEAAQGVDLVLLAVPASAMSKVSALCASVMQAPQILADVCSVKVNPVKSMMRLYDGPVVGTHPLFGPNPAEGEVSTAITPGRDDNASHMVLDFFLAMGFSAFMCSAEEHDQAMASIQGLNFVTTVSYFAALAHKPELDRFITPSFTRRLNAARKMLTQDAELFAGFIEENPFTQDAVKSFRSMLNIAAGGDIELLAERANWWWRDNNKGGGV</sequence>
<dbReference type="InterPro" id="IPR050812">
    <property type="entry name" value="Preph/Arog_dehydrog"/>
</dbReference>
<dbReference type="GO" id="GO:0070403">
    <property type="term" value="F:NAD+ binding"/>
    <property type="evidence" value="ECO:0007669"/>
    <property type="project" value="InterPro"/>
</dbReference>
<dbReference type="SUPFAM" id="SSF51735">
    <property type="entry name" value="NAD(P)-binding Rossmann-fold domains"/>
    <property type="match status" value="1"/>
</dbReference>
<dbReference type="PANTHER" id="PTHR21363:SF0">
    <property type="entry name" value="PREPHENATE DEHYDROGENASE [NADP(+)]"/>
    <property type="match status" value="1"/>
</dbReference>
<dbReference type="Gene3D" id="1.10.3660.10">
    <property type="entry name" value="6-phosphogluconate dehydrogenase C-terminal like domain"/>
    <property type="match status" value="1"/>
</dbReference>
<feature type="domain" description="Prephenate/arogenate dehydrogenase" evidence="2">
    <location>
        <begin position="8"/>
        <end position="258"/>
    </location>
</feature>
<dbReference type="GO" id="GO:0006571">
    <property type="term" value="P:tyrosine biosynthetic process"/>
    <property type="evidence" value="ECO:0007669"/>
    <property type="project" value="InterPro"/>
</dbReference>
<dbReference type="RefSeq" id="WP_078685926.1">
    <property type="nucleotide sequence ID" value="NZ_FUYA01000010.1"/>
</dbReference>
<dbReference type="InterPro" id="IPR036291">
    <property type="entry name" value="NAD(P)-bd_dom_sf"/>
</dbReference>
<dbReference type="AlphaFoldDB" id="A0A1T4WTW0"/>
<dbReference type="STRING" id="1121442.SAMN02745702_02664"/>
<dbReference type="PANTHER" id="PTHR21363">
    <property type="entry name" value="PREPHENATE DEHYDROGENASE"/>
    <property type="match status" value="1"/>
</dbReference>
<name>A0A1T4WTW0_9BACT</name>
<gene>
    <name evidence="3" type="ORF">SAMN02745702_02664</name>
</gene>
<dbReference type="Gene3D" id="3.40.50.720">
    <property type="entry name" value="NAD(P)-binding Rossmann-like Domain"/>
    <property type="match status" value="1"/>
</dbReference>
<dbReference type="PROSITE" id="PS51176">
    <property type="entry name" value="PDH_ADH"/>
    <property type="match status" value="1"/>
</dbReference>
<proteinExistence type="predicted"/>
<dbReference type="GO" id="GO:0004665">
    <property type="term" value="F:prephenate dehydrogenase (NADP+) activity"/>
    <property type="evidence" value="ECO:0007669"/>
    <property type="project" value="InterPro"/>
</dbReference>
<dbReference type="Proteomes" id="UP000189733">
    <property type="component" value="Unassembled WGS sequence"/>
</dbReference>
<dbReference type="InterPro" id="IPR003099">
    <property type="entry name" value="Prephen_DH"/>
</dbReference>
<dbReference type="Pfam" id="PF02153">
    <property type="entry name" value="PDH_N"/>
    <property type="match status" value="1"/>
</dbReference>
<evidence type="ECO:0000313" key="3">
    <source>
        <dbReference type="EMBL" id="SKA80547.1"/>
    </source>
</evidence>
<accession>A0A1T4WTW0</accession>
<dbReference type="OrthoDB" id="9800497at2"/>
<protein>
    <submittedName>
        <fullName evidence="3">Prephenate dehydrogenase</fullName>
    </submittedName>
</protein>
<dbReference type="GO" id="GO:0008977">
    <property type="term" value="F:prephenate dehydrogenase (NAD+) activity"/>
    <property type="evidence" value="ECO:0007669"/>
    <property type="project" value="InterPro"/>
</dbReference>
<evidence type="ECO:0000313" key="4">
    <source>
        <dbReference type="Proteomes" id="UP000189733"/>
    </source>
</evidence>